<evidence type="ECO:0000256" key="2">
    <source>
        <dbReference type="SAM" id="MobiDB-lite"/>
    </source>
</evidence>
<evidence type="ECO:0000256" key="1">
    <source>
        <dbReference type="SAM" id="Coils"/>
    </source>
</evidence>
<sequence length="122" mass="13845">MEQMSYLKDENRRLNEACDDADEEISQLRENLLKAKQRLAEVEGAQKGLTQEEILRNIGCITSQSQHLELEKDNTSVESVVESNVKTPETKKNKVRKTLPTVTASPLSSSARKQKSEQCRQQ</sequence>
<evidence type="ECO:0000313" key="4">
    <source>
        <dbReference type="WBParaSite" id="SMUV_0000543601-mRNA-1"/>
    </source>
</evidence>
<name>A0A0N5ALL4_9BILA</name>
<protein>
    <submittedName>
        <fullName evidence="4">Myosin_tail_1 domain-containing protein</fullName>
    </submittedName>
</protein>
<proteinExistence type="predicted"/>
<feature type="compositionally biased region" description="Polar residues" evidence="2">
    <location>
        <begin position="100"/>
        <end position="111"/>
    </location>
</feature>
<feature type="coiled-coil region" evidence="1">
    <location>
        <begin position="4"/>
        <end position="52"/>
    </location>
</feature>
<accession>A0A0N5ALL4</accession>
<evidence type="ECO:0000313" key="3">
    <source>
        <dbReference type="Proteomes" id="UP000046393"/>
    </source>
</evidence>
<reference evidence="4" key="1">
    <citation type="submission" date="2016-04" db="UniProtKB">
        <authorList>
            <consortium name="WormBaseParasite"/>
        </authorList>
    </citation>
    <scope>IDENTIFICATION</scope>
</reference>
<organism evidence="3 4">
    <name type="scientific">Syphacia muris</name>
    <dbReference type="NCBI Taxonomy" id="451379"/>
    <lineage>
        <taxon>Eukaryota</taxon>
        <taxon>Metazoa</taxon>
        <taxon>Ecdysozoa</taxon>
        <taxon>Nematoda</taxon>
        <taxon>Chromadorea</taxon>
        <taxon>Rhabditida</taxon>
        <taxon>Spirurina</taxon>
        <taxon>Oxyuridomorpha</taxon>
        <taxon>Oxyuroidea</taxon>
        <taxon>Oxyuridae</taxon>
        <taxon>Syphacia</taxon>
    </lineage>
</organism>
<feature type="region of interest" description="Disordered" evidence="2">
    <location>
        <begin position="68"/>
        <end position="122"/>
    </location>
</feature>
<dbReference type="AlphaFoldDB" id="A0A0N5ALL4"/>
<dbReference type="WBParaSite" id="SMUV_0000543601-mRNA-1">
    <property type="protein sequence ID" value="SMUV_0000543601-mRNA-1"/>
    <property type="gene ID" value="SMUV_0000543601"/>
</dbReference>
<keyword evidence="1" id="KW-0175">Coiled coil</keyword>
<keyword evidence="3" id="KW-1185">Reference proteome</keyword>
<dbReference type="Proteomes" id="UP000046393">
    <property type="component" value="Unplaced"/>
</dbReference>